<proteinExistence type="predicted"/>
<name>A0ABQ1FE28_9BACL</name>
<dbReference type="SUPFAM" id="SSF49785">
    <property type="entry name" value="Galactose-binding domain-like"/>
    <property type="match status" value="1"/>
</dbReference>
<dbReference type="PANTHER" id="PTHR42732:SF1">
    <property type="entry name" value="BETA-MANNOSIDASE"/>
    <property type="match status" value="1"/>
</dbReference>
<sequence length="123" mass="14160">MFTKRLNTGWEYLQSSLGGVWEVWRKDKLNNHYNLAWQEVELPHCFNALDAMEPDKPYYQGPGWYRTLLSIDNPYPNGRTLLHFEGAGQQTELYVYDQRVGGHEGGYDASMGCCRTGSIHRGV</sequence>
<evidence type="ECO:0000313" key="1">
    <source>
        <dbReference type="EMBL" id="GGA08847.1"/>
    </source>
</evidence>
<reference evidence="2" key="1">
    <citation type="journal article" date="2019" name="Int. J. Syst. Evol. Microbiol.">
        <title>The Global Catalogue of Microorganisms (GCM) 10K type strain sequencing project: providing services to taxonomists for standard genome sequencing and annotation.</title>
        <authorList>
            <consortium name="The Broad Institute Genomics Platform"/>
            <consortium name="The Broad Institute Genome Sequencing Center for Infectious Disease"/>
            <person name="Wu L."/>
            <person name="Ma J."/>
        </authorList>
    </citation>
    <scope>NUCLEOTIDE SEQUENCE [LARGE SCALE GENOMIC DNA]</scope>
    <source>
        <strain evidence="2">CGMCC 1.15043</strain>
    </source>
</reference>
<dbReference type="Proteomes" id="UP000615455">
    <property type="component" value="Unassembled WGS sequence"/>
</dbReference>
<keyword evidence="2" id="KW-1185">Reference proteome</keyword>
<dbReference type="InterPro" id="IPR051913">
    <property type="entry name" value="GH2_Domain-Containing"/>
</dbReference>
<dbReference type="Gene3D" id="2.60.120.260">
    <property type="entry name" value="Galactose-binding domain-like"/>
    <property type="match status" value="1"/>
</dbReference>
<dbReference type="PANTHER" id="PTHR42732">
    <property type="entry name" value="BETA-GALACTOSIDASE"/>
    <property type="match status" value="1"/>
</dbReference>
<gene>
    <name evidence="1" type="ORF">GCM10008018_63080</name>
</gene>
<dbReference type="EMBL" id="BMHE01000056">
    <property type="protein sequence ID" value="GGA08847.1"/>
    <property type="molecule type" value="Genomic_DNA"/>
</dbReference>
<protein>
    <recommendedName>
        <fullName evidence="3">Beta-galactosidase</fullName>
    </recommendedName>
</protein>
<accession>A0ABQ1FE28</accession>
<comment type="caution">
    <text evidence="1">The sequence shown here is derived from an EMBL/GenBank/DDBJ whole genome shotgun (WGS) entry which is preliminary data.</text>
</comment>
<evidence type="ECO:0000313" key="2">
    <source>
        <dbReference type="Proteomes" id="UP000615455"/>
    </source>
</evidence>
<organism evidence="1 2">
    <name type="scientific">Paenibacillus marchantiophytorum</name>
    <dbReference type="NCBI Taxonomy" id="1619310"/>
    <lineage>
        <taxon>Bacteria</taxon>
        <taxon>Bacillati</taxon>
        <taxon>Bacillota</taxon>
        <taxon>Bacilli</taxon>
        <taxon>Bacillales</taxon>
        <taxon>Paenibacillaceae</taxon>
        <taxon>Paenibacillus</taxon>
    </lineage>
</organism>
<evidence type="ECO:0008006" key="3">
    <source>
        <dbReference type="Google" id="ProtNLM"/>
    </source>
</evidence>
<dbReference type="RefSeq" id="WP_229757922.1">
    <property type="nucleotide sequence ID" value="NZ_BMHE01000056.1"/>
</dbReference>
<dbReference type="InterPro" id="IPR008979">
    <property type="entry name" value="Galactose-bd-like_sf"/>
</dbReference>